<accession>A0A1Y1T6X7</accession>
<protein>
    <recommendedName>
        <fullName evidence="3">DUF4249 domain-containing protein</fullName>
    </recommendedName>
</protein>
<dbReference type="AlphaFoldDB" id="A0A1Y1T6X7"/>
<evidence type="ECO:0008006" key="3">
    <source>
        <dbReference type="Google" id="ProtNLM"/>
    </source>
</evidence>
<dbReference type="EMBL" id="ARYN01000003">
    <property type="protein sequence ID" value="ORL46809.1"/>
    <property type="molecule type" value="Genomic_DNA"/>
</dbReference>
<dbReference type="OrthoDB" id="1430047at2"/>
<organism evidence="1 2">
    <name type="scientific">Zunongwangia atlantica 22II14-10F7</name>
    <dbReference type="NCBI Taxonomy" id="1185767"/>
    <lineage>
        <taxon>Bacteria</taxon>
        <taxon>Pseudomonadati</taxon>
        <taxon>Bacteroidota</taxon>
        <taxon>Flavobacteriia</taxon>
        <taxon>Flavobacteriales</taxon>
        <taxon>Flavobacteriaceae</taxon>
        <taxon>Zunongwangia</taxon>
    </lineage>
</organism>
<name>A0A1Y1T6X7_9FLAO</name>
<sequence length="298" mass="34167">MKPEDYRFSAFYLVFLIILSFNSMKFLHKKYILQCFALLLLASTASCEDVIDVDLDQGEARLVVDAEILWLSGTSGDNQSIYLSRLTDYYNTETTRVSGAIVSIQNQDEELFYFTESETAGTYTCTNFDPEIGTEYTLNIIVDGEEYTATETLVASPEVTRIEQYEDGGFLGEDKEVRFYYDDPEDETNFYLADFQSDVLNFPEYDLSSDDFFNGNEMYQNFSHEDLEPGSDIDITFRAVSEQFHDYMELILESAVANPFGTPPANVRGNLVNETNPDNFAFGYFRLSQGIRFRYTIQ</sequence>
<gene>
    <name evidence="1" type="ORF">IIF7_04796</name>
</gene>
<proteinExistence type="predicted"/>
<reference evidence="1 2" key="1">
    <citation type="submission" date="2013-04" db="EMBL/GenBank/DDBJ databases">
        <title>Zunongwangia sp. 22II14-10F7 Genome Sequencing.</title>
        <authorList>
            <person name="Lai Q."/>
            <person name="Shao Z."/>
        </authorList>
    </citation>
    <scope>NUCLEOTIDE SEQUENCE [LARGE SCALE GENOMIC DNA]</scope>
    <source>
        <strain evidence="1 2">22II14-10F7</strain>
    </source>
</reference>
<evidence type="ECO:0000313" key="2">
    <source>
        <dbReference type="Proteomes" id="UP000192746"/>
    </source>
</evidence>
<dbReference type="InterPro" id="IPR025345">
    <property type="entry name" value="DUF4249"/>
</dbReference>
<comment type="caution">
    <text evidence="1">The sequence shown here is derived from an EMBL/GenBank/DDBJ whole genome shotgun (WGS) entry which is preliminary data.</text>
</comment>
<dbReference type="STRING" id="1185767.IIF7_04796"/>
<evidence type="ECO:0000313" key="1">
    <source>
        <dbReference type="EMBL" id="ORL46809.1"/>
    </source>
</evidence>
<dbReference type="Proteomes" id="UP000192746">
    <property type="component" value="Unassembled WGS sequence"/>
</dbReference>
<dbReference type="Pfam" id="PF14054">
    <property type="entry name" value="DUF4249"/>
    <property type="match status" value="1"/>
</dbReference>
<keyword evidence="2" id="KW-1185">Reference proteome</keyword>